<feature type="compositionally biased region" description="Polar residues" evidence="1">
    <location>
        <begin position="27"/>
        <end position="55"/>
    </location>
</feature>
<dbReference type="InterPro" id="IPR000626">
    <property type="entry name" value="Ubiquitin-like_dom"/>
</dbReference>
<feature type="compositionally biased region" description="Basic and acidic residues" evidence="1">
    <location>
        <begin position="8"/>
        <end position="19"/>
    </location>
</feature>
<dbReference type="FunCoup" id="A0A6L2PZL7">
    <property type="interactions" value="12"/>
</dbReference>
<name>A0A6L2PZL7_COPFO</name>
<reference evidence="4" key="1">
    <citation type="submission" date="2020-01" db="EMBL/GenBank/DDBJ databases">
        <title>Draft genome sequence of the Termite Coptotermes fromosanus.</title>
        <authorList>
            <person name="Itakura S."/>
            <person name="Yosikawa Y."/>
            <person name="Umezawa K."/>
        </authorList>
    </citation>
    <scope>NUCLEOTIDE SEQUENCE [LARGE SCALE GENOMIC DNA]</scope>
</reference>
<dbReference type="SUPFAM" id="SSF54236">
    <property type="entry name" value="Ubiquitin-like"/>
    <property type="match status" value="1"/>
</dbReference>
<feature type="compositionally biased region" description="Basic and acidic residues" evidence="1">
    <location>
        <begin position="81"/>
        <end position="99"/>
    </location>
</feature>
<dbReference type="InterPro" id="IPR037695">
    <property type="entry name" value="IQUB"/>
</dbReference>
<dbReference type="InterPro" id="IPR057887">
    <property type="entry name" value="IQUB_helical"/>
</dbReference>
<feature type="region of interest" description="Disordered" evidence="1">
    <location>
        <begin position="1"/>
        <end position="150"/>
    </location>
</feature>
<dbReference type="PANTHER" id="PTHR21074:SF0">
    <property type="entry name" value="IQ AND UBIQUITIN-LIKE DOMAIN-CONTAINING PROTEIN"/>
    <property type="match status" value="1"/>
</dbReference>
<dbReference type="GO" id="GO:0060271">
    <property type="term" value="P:cilium assembly"/>
    <property type="evidence" value="ECO:0007669"/>
    <property type="project" value="TreeGrafter"/>
</dbReference>
<feature type="compositionally biased region" description="Low complexity" evidence="1">
    <location>
        <begin position="123"/>
        <end position="136"/>
    </location>
</feature>
<dbReference type="PROSITE" id="PS50053">
    <property type="entry name" value="UBIQUITIN_2"/>
    <property type="match status" value="1"/>
</dbReference>
<organism evidence="3 4">
    <name type="scientific">Coptotermes formosanus</name>
    <name type="common">Formosan subterranean termite</name>
    <dbReference type="NCBI Taxonomy" id="36987"/>
    <lineage>
        <taxon>Eukaryota</taxon>
        <taxon>Metazoa</taxon>
        <taxon>Ecdysozoa</taxon>
        <taxon>Arthropoda</taxon>
        <taxon>Hexapoda</taxon>
        <taxon>Insecta</taxon>
        <taxon>Pterygota</taxon>
        <taxon>Neoptera</taxon>
        <taxon>Polyneoptera</taxon>
        <taxon>Dictyoptera</taxon>
        <taxon>Blattodea</taxon>
        <taxon>Blattoidea</taxon>
        <taxon>Termitoidae</taxon>
        <taxon>Rhinotermitidae</taxon>
        <taxon>Coptotermes</taxon>
    </lineage>
</organism>
<feature type="domain" description="Ubiquitin-like" evidence="2">
    <location>
        <begin position="275"/>
        <end position="352"/>
    </location>
</feature>
<dbReference type="GO" id="GO:0031514">
    <property type="term" value="C:motile cilium"/>
    <property type="evidence" value="ECO:0007669"/>
    <property type="project" value="TreeGrafter"/>
</dbReference>
<evidence type="ECO:0000259" key="2">
    <source>
        <dbReference type="PROSITE" id="PS50053"/>
    </source>
</evidence>
<dbReference type="Proteomes" id="UP000502823">
    <property type="component" value="Unassembled WGS sequence"/>
</dbReference>
<dbReference type="AlphaFoldDB" id="A0A6L2PZL7"/>
<dbReference type="OrthoDB" id="10265862at2759"/>
<evidence type="ECO:0000313" key="3">
    <source>
        <dbReference type="EMBL" id="GFG38006.1"/>
    </source>
</evidence>
<dbReference type="InterPro" id="IPR000048">
    <property type="entry name" value="IQ_motif_EF-hand-BS"/>
</dbReference>
<accession>A0A6L2PZL7</accession>
<gene>
    <name evidence="3" type="ORF">Cfor_08883</name>
</gene>
<dbReference type="InParanoid" id="A0A6L2PZL7"/>
<keyword evidence="4" id="KW-1185">Reference proteome</keyword>
<sequence length="920" mass="107113">MEGINNDSEGHYAQKDFKGTSDGCMPIQNQLQTETTNKMPASRSGTSNEDLSQAPSEDRSPMLTPNTAQDWVNEENLECLSHQDETVPSEDATKGHNLDDTQDSIGWKHKNTENVQHDTGTATEDSSLEQSEQSSDTENHPEVRMQDETRQLPFEPTTVELDACEVIPGVQTPSKIYEGNTKTWFTEEFSNLVKSVPVRTFKNLESEQRRLKEQSRLEIQNWVETSLLNRYGEADSERPSRSERRELVCCRELQTDADKLSSRQDIYTIDKCSMHPVTMKFVINDTRAFTFAFEMHRYVREIIDTLSKKFHCQPADLQLVRNGIALSDSLQISELGVEPYGTLEVEIKAKGSLRTETIYDIPAVPDVITVRLVSGTEDIRDVVVEIESRSIRKPFIGGYRHKVTGVEYHHAFTQTSSLHFTVSAGGKMCRDTQTAKWKEKQQNTMHDVATQMNKTDCYIPSHSDKVLQAKKYVAADELERHALLDAKAVVIQRCWKGYMARERYAKIKMEIEEYDKWEREESRRAERERDEHSRNEEVRKIFPRTRADYEILYAMVENWRQAEIKRISSIKSDAPKRAEFCFLLKKEIESLNTIERYRMELKKEKLAKKELSIMEKSATPITWIGYKGKEVSMETVHIQRAKELKELYYIMSQDSVTAKERMELLISLKCVLKSYNARMTDELISLLERECSYLIHGVKATDLATLHQRIQKLFIELMKDPEFNPEAAKHMIFNWKENEGKMHFCQRCQKLKPFTEFIISAKTQTFERCISCAWTDEIARSRSDLEPYRFMIRALRRDERRRKYSSSLAFIMQDEDFYNLIVNIWHCRSPVSEVADLQKLCLGRWDMTKDWTPWNCVLLTTDEMTAHNEVKDIKETYAPDFIARVRLKHRLAELQFSHLYKFDKDYAGSLKSCAVKDTKD</sequence>
<dbReference type="GO" id="GO:0030317">
    <property type="term" value="P:flagellated sperm motility"/>
    <property type="evidence" value="ECO:0007669"/>
    <property type="project" value="TreeGrafter"/>
</dbReference>
<comment type="caution">
    <text evidence="3">The sequence shown here is derived from an EMBL/GenBank/DDBJ whole genome shotgun (WGS) entry which is preliminary data.</text>
</comment>
<protein>
    <recommendedName>
        <fullName evidence="2">Ubiquitin-like domain-containing protein</fullName>
    </recommendedName>
</protein>
<dbReference type="Pfam" id="PF00612">
    <property type="entry name" value="IQ"/>
    <property type="match status" value="1"/>
</dbReference>
<dbReference type="InterPro" id="IPR029071">
    <property type="entry name" value="Ubiquitin-like_domsf"/>
</dbReference>
<dbReference type="SMART" id="SM00015">
    <property type="entry name" value="IQ"/>
    <property type="match status" value="1"/>
</dbReference>
<dbReference type="CDD" id="cd23767">
    <property type="entry name" value="IQCD"/>
    <property type="match status" value="1"/>
</dbReference>
<dbReference type="Pfam" id="PF25805">
    <property type="entry name" value="IQUB"/>
    <property type="match status" value="1"/>
</dbReference>
<dbReference type="EMBL" id="BLKM01012976">
    <property type="protein sequence ID" value="GFG38006.1"/>
    <property type="molecule type" value="Genomic_DNA"/>
</dbReference>
<dbReference type="GO" id="GO:0001669">
    <property type="term" value="C:acrosomal vesicle"/>
    <property type="evidence" value="ECO:0007669"/>
    <property type="project" value="TreeGrafter"/>
</dbReference>
<evidence type="ECO:0000313" key="4">
    <source>
        <dbReference type="Proteomes" id="UP000502823"/>
    </source>
</evidence>
<dbReference type="PROSITE" id="PS50096">
    <property type="entry name" value="IQ"/>
    <property type="match status" value="1"/>
</dbReference>
<proteinExistence type="predicted"/>
<dbReference type="PANTHER" id="PTHR21074">
    <property type="entry name" value="IQ AND UBIQUITIN-LIKE DOMAIN-CONTAINING PROTEIN"/>
    <property type="match status" value="1"/>
</dbReference>
<feature type="compositionally biased region" description="Basic and acidic residues" evidence="1">
    <location>
        <begin position="137"/>
        <end position="150"/>
    </location>
</feature>
<evidence type="ECO:0000256" key="1">
    <source>
        <dbReference type="SAM" id="MobiDB-lite"/>
    </source>
</evidence>